<gene>
    <name evidence="5" type="ORF">E4656_14365</name>
</gene>
<dbReference type="InterPro" id="IPR011009">
    <property type="entry name" value="Kinase-like_dom_sf"/>
</dbReference>
<keyword evidence="6" id="KW-1185">Reference proteome</keyword>
<keyword evidence="2" id="KW-0175">Coiled coil</keyword>
<dbReference type="Pfam" id="PF00069">
    <property type="entry name" value="Pkinase"/>
    <property type="match status" value="1"/>
</dbReference>
<feature type="compositionally biased region" description="Polar residues" evidence="3">
    <location>
        <begin position="230"/>
        <end position="240"/>
    </location>
</feature>
<dbReference type="InterPro" id="IPR045269">
    <property type="entry name" value="Atg1-like"/>
</dbReference>
<keyword evidence="1" id="KW-0067">ATP-binding</keyword>
<dbReference type="EMBL" id="SRMF01000006">
    <property type="protein sequence ID" value="TGG92060.1"/>
    <property type="molecule type" value="Genomic_DNA"/>
</dbReference>
<dbReference type="InterPro" id="IPR000719">
    <property type="entry name" value="Prot_kinase_dom"/>
</dbReference>
<proteinExistence type="predicted"/>
<evidence type="ECO:0000256" key="2">
    <source>
        <dbReference type="SAM" id="Coils"/>
    </source>
</evidence>
<feature type="region of interest" description="Disordered" evidence="3">
    <location>
        <begin position="90"/>
        <end position="272"/>
    </location>
</feature>
<protein>
    <recommendedName>
        <fullName evidence="4">Protein kinase domain-containing protein</fullName>
    </recommendedName>
</protein>
<dbReference type="PROSITE" id="PS00107">
    <property type="entry name" value="PROTEIN_KINASE_ATP"/>
    <property type="match status" value="1"/>
</dbReference>
<feature type="domain" description="Protein kinase" evidence="4">
    <location>
        <begin position="282"/>
        <end position="576"/>
    </location>
</feature>
<dbReference type="CDD" id="cd14014">
    <property type="entry name" value="STKc_PknB_like"/>
    <property type="match status" value="1"/>
</dbReference>
<evidence type="ECO:0000259" key="4">
    <source>
        <dbReference type="PROSITE" id="PS50011"/>
    </source>
</evidence>
<dbReference type="Gene3D" id="3.30.200.20">
    <property type="entry name" value="Phosphorylase Kinase, domain 1"/>
    <property type="match status" value="1"/>
</dbReference>
<evidence type="ECO:0000256" key="3">
    <source>
        <dbReference type="SAM" id="MobiDB-lite"/>
    </source>
</evidence>
<dbReference type="PANTHER" id="PTHR24348:SF68">
    <property type="entry name" value="SERINE_THREONINE-PROTEIN KINASE ATG1C"/>
    <property type="match status" value="1"/>
</dbReference>
<feature type="binding site" evidence="1">
    <location>
        <position position="317"/>
    </location>
    <ligand>
        <name>ATP</name>
        <dbReference type="ChEBI" id="CHEBI:30616"/>
    </ligand>
</feature>
<dbReference type="SUPFAM" id="SSF48452">
    <property type="entry name" value="TPR-like"/>
    <property type="match status" value="1"/>
</dbReference>
<evidence type="ECO:0000313" key="6">
    <source>
        <dbReference type="Proteomes" id="UP000297475"/>
    </source>
</evidence>
<dbReference type="Gene3D" id="1.10.510.10">
    <property type="entry name" value="Transferase(Phosphotransferase) domain 1"/>
    <property type="match status" value="1"/>
</dbReference>
<dbReference type="PROSITE" id="PS50011">
    <property type="entry name" value="PROTEIN_KINASE_DOM"/>
    <property type="match status" value="1"/>
</dbReference>
<name>A0A4Z0WDQ1_9GAMM</name>
<dbReference type="RefSeq" id="WP_135483989.1">
    <property type="nucleotide sequence ID" value="NZ_SRMF01000006.1"/>
</dbReference>
<dbReference type="InterPro" id="IPR011990">
    <property type="entry name" value="TPR-like_helical_dom_sf"/>
</dbReference>
<evidence type="ECO:0000313" key="5">
    <source>
        <dbReference type="EMBL" id="TGG92060.1"/>
    </source>
</evidence>
<feature type="region of interest" description="Disordered" evidence="3">
    <location>
        <begin position="448"/>
        <end position="469"/>
    </location>
</feature>
<dbReference type="PANTHER" id="PTHR24348">
    <property type="entry name" value="SERINE/THREONINE-PROTEIN KINASE UNC-51-RELATED"/>
    <property type="match status" value="1"/>
</dbReference>
<feature type="coiled-coil region" evidence="2">
    <location>
        <begin position="1232"/>
        <end position="1268"/>
    </location>
</feature>
<reference evidence="5 6" key="1">
    <citation type="submission" date="2019-04" db="EMBL/GenBank/DDBJ databases">
        <title>Natronospirillum operosus gen. nov., sp. nov., a haloalkaliphilic satellite isolated from decaying biomass of laboratory culture of cyanobacterium Geitlerinema sp. and proposal of Natronospirillaceae fam. nov. and Saccharospirillaceae fam. nov.</title>
        <authorList>
            <person name="Kevbrin V."/>
            <person name="Boltyanskaya Y."/>
            <person name="Koziaeva V."/>
            <person name="Grouzdev D.S."/>
            <person name="Park M."/>
            <person name="Cho J."/>
        </authorList>
    </citation>
    <scope>NUCLEOTIDE SEQUENCE [LARGE SCALE GENOMIC DNA]</scope>
    <source>
        <strain evidence="5 6">G-116</strain>
    </source>
</reference>
<dbReference type="SUPFAM" id="SSF56112">
    <property type="entry name" value="Protein kinase-like (PK-like)"/>
    <property type="match status" value="1"/>
</dbReference>
<feature type="compositionally biased region" description="Low complexity" evidence="3">
    <location>
        <begin position="241"/>
        <end position="256"/>
    </location>
</feature>
<keyword evidence="1" id="KW-0547">Nucleotide-binding</keyword>
<dbReference type="OrthoDB" id="9801841at2"/>
<feature type="coiled-coil region" evidence="2">
    <location>
        <begin position="980"/>
        <end position="1032"/>
    </location>
</feature>
<dbReference type="GO" id="GO:0005524">
    <property type="term" value="F:ATP binding"/>
    <property type="evidence" value="ECO:0007669"/>
    <property type="project" value="UniProtKB-UniRule"/>
</dbReference>
<evidence type="ECO:0000256" key="1">
    <source>
        <dbReference type="PROSITE-ProRule" id="PRU10141"/>
    </source>
</evidence>
<accession>A0A4Z0WDQ1</accession>
<dbReference type="Proteomes" id="UP000297475">
    <property type="component" value="Unassembled WGS sequence"/>
</dbReference>
<dbReference type="GO" id="GO:0005737">
    <property type="term" value="C:cytoplasm"/>
    <property type="evidence" value="ECO:0007669"/>
    <property type="project" value="TreeGrafter"/>
</dbReference>
<dbReference type="InterPro" id="IPR017441">
    <property type="entry name" value="Protein_kinase_ATP_BS"/>
</dbReference>
<dbReference type="GO" id="GO:0004674">
    <property type="term" value="F:protein serine/threonine kinase activity"/>
    <property type="evidence" value="ECO:0007669"/>
    <property type="project" value="InterPro"/>
</dbReference>
<sequence length="1409" mass="156686">MVTPKRLLQDLVANDLALPELLSMLPSLLRQGAFSVQQLEAALDEAVAQHWLDQTLAGRIREQLPEWEQALQDDEAASELDEDDAITVVATPREAEPVESEDDDQLTVMAYPEAPPNADLPDDDQLTVIADPNGPPGNDVPDDDQLTVIADPSGPPGNDVPDDDQLTVIADPNGPPGDDVPDDDQLTVIADPSGPPGNDVPDDDQMTVIASPGSSEDDERTVINTVGPGATQTSQSQVPYTTQQGSTTTSTQQTSQRSWDLPGATNPQLQKLGPGSIIKERFILDKVLGAGGMGKVFQARDLLKVEANDSNPYVAMKVLTEDFKAHPQAFIALQREASRQQKLAHPNIATVYDFDRIGMTGTQVFITMELLVGKPLDSFIRKVVRPRGGLPFDEAFPIIQQLGASLSYAHHRNIVHSDFKPGNAFLCEDGTVKTLDFGIARAVNAGVADNKDDDNSTGSNSDNTDDFDAGSLGALTPAYASLEMLQGKDPSTQDDLYALACVAYELLTGYHPFSKKSAAKAQEANLVPGPIKGLKKRQMRGLLRGLAFEKDKRTASVEEFLEELEGKATWYKNPWVLGSAFSVMLAIVSYNPVLNYLDERRIQALIEDVMTADPVVLEDTISLLPELDVNAQNRITDSGRDIFHNYFRSLVDQAVNLEAERHDFDQAVIELERMERLYPDSVALSTQQNHVELQRNRYLHQLSQQLNQALANEWLLPADDNAEHSISDVLARVAAVSPQHSLLEDPRVPDLYATVAQEAMNLGDLDVAEQYLEVGMRHMPDDIDLINTRDRLQLARERQQREARVAELQQHFGEQDTEPTSWQQFVAQRDAILELSRLAPGDSALQVLAGMAEPLIDAEFNSATELTPAQQDLLLALNLSHSALARDDAIAMMEQRLRELLQDPELNNTWEAEVYGLLQYLRSGRSEDDPVIGQAREQLADIYLEYIEELEEASRFSMAEAVLDRINRFALNEPALETAQSRIEEEYNEFRVEREAAAQEARIQGMQSDLLVQAEAREVDAAERTLSELRQYLDNQDPFLTITAADAMAEAYLDLTEEQGREGAYRDAVQLADRGLDIAPDNLLLQNVRERYLVEANIEELNSLFADSDHFDTPAAEVMIDEIRTFAPARYPDLERRYTMMLIERIMALAEADREQAESLASRASILFPGSTQLSQLRAELAPPPWAEGRTARVALSTGRLSEARNILEASQAQLPDHPEVLDFEKDLTARIEAAEAQFAQFQTSLEAEEFEQARAQLSEARQMWTDNQDYRSAISTLSERMAEQRWQGRILQRDVDIRTLRDQSQMTGADISAQAWNPIESTRPCTEDLAGYGRRARAICFDLLHDQVRGPLMVVIPGDDGTSFAVSKYEISNEDYNKYCFLSGQCPVDDSLDRNLPRTDLTLEQITE</sequence>
<comment type="caution">
    <text evidence="5">The sequence shown here is derived from an EMBL/GenBank/DDBJ whole genome shotgun (WGS) entry which is preliminary data.</text>
</comment>
<organism evidence="5 6">
    <name type="scientific">Natronospirillum operosum</name>
    <dbReference type="NCBI Taxonomy" id="2759953"/>
    <lineage>
        <taxon>Bacteria</taxon>
        <taxon>Pseudomonadati</taxon>
        <taxon>Pseudomonadota</taxon>
        <taxon>Gammaproteobacteria</taxon>
        <taxon>Oceanospirillales</taxon>
        <taxon>Natronospirillaceae</taxon>
        <taxon>Natronospirillum</taxon>
    </lineage>
</organism>